<protein>
    <recommendedName>
        <fullName evidence="2">Apple domain-containing protein</fullName>
    </recommendedName>
</protein>
<name>A0ABD0KGY7_9CAEN</name>
<reference evidence="3 4" key="1">
    <citation type="journal article" date="2023" name="Sci. Data">
        <title>Genome assembly of the Korean intertidal mud-creeper Batillaria attramentaria.</title>
        <authorList>
            <person name="Patra A.K."/>
            <person name="Ho P.T."/>
            <person name="Jun S."/>
            <person name="Lee S.J."/>
            <person name="Kim Y."/>
            <person name="Won Y.J."/>
        </authorList>
    </citation>
    <scope>NUCLEOTIDE SEQUENCE [LARGE SCALE GENOMIC DNA]</scope>
    <source>
        <strain evidence="3">Wonlab-2016</strain>
    </source>
</reference>
<sequence length="192" mass="21846">MKRWLAIFLSLGLLNNGKTQLLEKSHFWRQSELNDVHFTDGLLWTKDVASKMQCSRMCAGNTACVSFTFTTSVSLKKSCRAHSSVMSSRNVTVSTPGSKYYVKSCSRLGNDYVEYPQSKMVVNPVFSFDIASMEECAQKCLEYGPLFPTFDYRFLIQVCNLFNVTALTADPGDFQIITNNVYTWSHFQRTCQ</sequence>
<accession>A0ABD0KGY7</accession>
<dbReference type="PROSITE" id="PS50948">
    <property type="entry name" value="PAN"/>
    <property type="match status" value="1"/>
</dbReference>
<keyword evidence="1" id="KW-0732">Signal</keyword>
<keyword evidence="4" id="KW-1185">Reference proteome</keyword>
<dbReference type="SUPFAM" id="SSF57414">
    <property type="entry name" value="Hairpin loop containing domain-like"/>
    <property type="match status" value="1"/>
</dbReference>
<dbReference type="Proteomes" id="UP001519460">
    <property type="component" value="Unassembled WGS sequence"/>
</dbReference>
<dbReference type="Gene3D" id="3.50.4.10">
    <property type="entry name" value="Hepatocyte Growth Factor"/>
    <property type="match status" value="1"/>
</dbReference>
<evidence type="ECO:0000256" key="1">
    <source>
        <dbReference type="SAM" id="SignalP"/>
    </source>
</evidence>
<dbReference type="Pfam" id="PF14295">
    <property type="entry name" value="PAN_4"/>
    <property type="match status" value="1"/>
</dbReference>
<proteinExistence type="predicted"/>
<organism evidence="3 4">
    <name type="scientific">Batillaria attramentaria</name>
    <dbReference type="NCBI Taxonomy" id="370345"/>
    <lineage>
        <taxon>Eukaryota</taxon>
        <taxon>Metazoa</taxon>
        <taxon>Spiralia</taxon>
        <taxon>Lophotrochozoa</taxon>
        <taxon>Mollusca</taxon>
        <taxon>Gastropoda</taxon>
        <taxon>Caenogastropoda</taxon>
        <taxon>Sorbeoconcha</taxon>
        <taxon>Cerithioidea</taxon>
        <taxon>Batillariidae</taxon>
        <taxon>Batillaria</taxon>
    </lineage>
</organism>
<gene>
    <name evidence="3" type="ORF">BaRGS_00022407</name>
</gene>
<evidence type="ECO:0000313" key="3">
    <source>
        <dbReference type="EMBL" id="KAK7486359.1"/>
    </source>
</evidence>
<comment type="caution">
    <text evidence="3">The sequence shown here is derived from an EMBL/GenBank/DDBJ whole genome shotgun (WGS) entry which is preliminary data.</text>
</comment>
<feature type="signal peptide" evidence="1">
    <location>
        <begin position="1"/>
        <end position="19"/>
    </location>
</feature>
<feature type="chain" id="PRO_5044784855" description="Apple domain-containing protein" evidence="1">
    <location>
        <begin position="20"/>
        <end position="192"/>
    </location>
</feature>
<dbReference type="AlphaFoldDB" id="A0ABD0KGY7"/>
<evidence type="ECO:0000313" key="4">
    <source>
        <dbReference type="Proteomes" id="UP001519460"/>
    </source>
</evidence>
<evidence type="ECO:0000259" key="2">
    <source>
        <dbReference type="PROSITE" id="PS50948"/>
    </source>
</evidence>
<dbReference type="EMBL" id="JACVVK020000180">
    <property type="protein sequence ID" value="KAK7486359.1"/>
    <property type="molecule type" value="Genomic_DNA"/>
</dbReference>
<feature type="domain" description="Apple" evidence="2">
    <location>
        <begin position="31"/>
        <end position="105"/>
    </location>
</feature>
<dbReference type="InterPro" id="IPR003609">
    <property type="entry name" value="Pan_app"/>
</dbReference>
<dbReference type="Pfam" id="PF00024">
    <property type="entry name" value="PAN_1"/>
    <property type="match status" value="1"/>
</dbReference>